<dbReference type="Proteomes" id="UP000265520">
    <property type="component" value="Unassembled WGS sequence"/>
</dbReference>
<proteinExistence type="predicted"/>
<evidence type="ECO:0000313" key="1">
    <source>
        <dbReference type="EMBL" id="MCI89121.1"/>
    </source>
</evidence>
<keyword evidence="2" id="KW-1185">Reference proteome</keyword>
<sequence length="60" mass="6717">MGSVVGIRRSSADSLSLSLSANKRGVVGKLLQRSGHCTGRRGRKGCYRCCRYCRRYTVHR</sequence>
<evidence type="ECO:0000313" key="2">
    <source>
        <dbReference type="Proteomes" id="UP000265520"/>
    </source>
</evidence>
<comment type="caution">
    <text evidence="1">The sequence shown here is derived from an EMBL/GenBank/DDBJ whole genome shotgun (WGS) entry which is preliminary data.</text>
</comment>
<accession>A0A392VQ59</accession>
<feature type="non-terminal residue" evidence="1">
    <location>
        <position position="60"/>
    </location>
</feature>
<protein>
    <submittedName>
        <fullName evidence="1">Uncharacterized protein</fullName>
    </submittedName>
</protein>
<organism evidence="1 2">
    <name type="scientific">Trifolium medium</name>
    <dbReference type="NCBI Taxonomy" id="97028"/>
    <lineage>
        <taxon>Eukaryota</taxon>
        <taxon>Viridiplantae</taxon>
        <taxon>Streptophyta</taxon>
        <taxon>Embryophyta</taxon>
        <taxon>Tracheophyta</taxon>
        <taxon>Spermatophyta</taxon>
        <taxon>Magnoliopsida</taxon>
        <taxon>eudicotyledons</taxon>
        <taxon>Gunneridae</taxon>
        <taxon>Pentapetalae</taxon>
        <taxon>rosids</taxon>
        <taxon>fabids</taxon>
        <taxon>Fabales</taxon>
        <taxon>Fabaceae</taxon>
        <taxon>Papilionoideae</taxon>
        <taxon>50 kb inversion clade</taxon>
        <taxon>NPAAA clade</taxon>
        <taxon>Hologalegina</taxon>
        <taxon>IRL clade</taxon>
        <taxon>Trifolieae</taxon>
        <taxon>Trifolium</taxon>
    </lineage>
</organism>
<dbReference type="EMBL" id="LXQA011211164">
    <property type="protein sequence ID" value="MCI89121.1"/>
    <property type="molecule type" value="Genomic_DNA"/>
</dbReference>
<name>A0A392VQ59_9FABA</name>
<reference evidence="1 2" key="1">
    <citation type="journal article" date="2018" name="Front. Plant Sci.">
        <title>Red Clover (Trifolium pratense) and Zigzag Clover (T. medium) - A Picture of Genomic Similarities and Differences.</title>
        <authorList>
            <person name="Dluhosova J."/>
            <person name="Istvanek J."/>
            <person name="Nedelnik J."/>
            <person name="Repkova J."/>
        </authorList>
    </citation>
    <scope>NUCLEOTIDE SEQUENCE [LARGE SCALE GENOMIC DNA]</scope>
    <source>
        <strain evidence="2">cv. 10/8</strain>
        <tissue evidence="1">Leaf</tissue>
    </source>
</reference>
<dbReference type="AlphaFoldDB" id="A0A392VQ59"/>